<protein>
    <submittedName>
        <fullName evidence="2">Cupin domain-containing protein</fullName>
    </submittedName>
</protein>
<gene>
    <name evidence="2" type="ORF">SAMN04488059_11031</name>
</gene>
<dbReference type="SUPFAM" id="SSF51182">
    <property type="entry name" value="RmlC-like cupins"/>
    <property type="match status" value="1"/>
</dbReference>
<evidence type="ECO:0000259" key="1">
    <source>
        <dbReference type="Pfam" id="PF07883"/>
    </source>
</evidence>
<dbReference type="Pfam" id="PF07883">
    <property type="entry name" value="Cupin_2"/>
    <property type="match status" value="1"/>
</dbReference>
<dbReference type="PANTHER" id="PTHR36440">
    <property type="entry name" value="PUTATIVE (AFU_ORTHOLOGUE AFUA_8G07350)-RELATED"/>
    <property type="match status" value="1"/>
</dbReference>
<dbReference type="InterPro" id="IPR011051">
    <property type="entry name" value="RmlC_Cupin_sf"/>
</dbReference>
<name>A0A1I1LKF6_9HYPH</name>
<dbReference type="Proteomes" id="UP000182258">
    <property type="component" value="Unassembled WGS sequence"/>
</dbReference>
<reference evidence="2 3" key="1">
    <citation type="submission" date="2016-10" db="EMBL/GenBank/DDBJ databases">
        <authorList>
            <person name="de Groot N.N."/>
        </authorList>
    </citation>
    <scope>NUCLEOTIDE SEQUENCE [LARGE SCALE GENOMIC DNA]</scope>
    <source>
        <strain evidence="2 3">CGMCC 1.10210</strain>
    </source>
</reference>
<proteinExistence type="predicted"/>
<organism evidence="2 3">
    <name type="scientific">Devosia psychrophila</name>
    <dbReference type="NCBI Taxonomy" id="728005"/>
    <lineage>
        <taxon>Bacteria</taxon>
        <taxon>Pseudomonadati</taxon>
        <taxon>Pseudomonadota</taxon>
        <taxon>Alphaproteobacteria</taxon>
        <taxon>Hyphomicrobiales</taxon>
        <taxon>Devosiaceae</taxon>
        <taxon>Devosia</taxon>
    </lineage>
</organism>
<dbReference type="AlphaFoldDB" id="A0A1I1LKF6"/>
<feature type="domain" description="Cupin type-2" evidence="1">
    <location>
        <begin position="47"/>
        <end position="108"/>
    </location>
</feature>
<sequence>MDTVDPAILVRHDADRFDRPVQFLNGRFDIKLSTADSGGKIFVVDTVRSGHGGPPLHYHHDQDEWFLVQDGRFRIQVGEALHELGPGDTILGPKGIPHAFLNLTPAARLLVAFLPAGSMEAFFAHALLDPRSEEFRALSRKHGMEVVGPPLSL</sequence>
<dbReference type="EMBL" id="FOMB01000010">
    <property type="protein sequence ID" value="SFC73509.1"/>
    <property type="molecule type" value="Genomic_DNA"/>
</dbReference>
<dbReference type="STRING" id="728005.SAMN04488059_11031"/>
<dbReference type="RefSeq" id="WP_143078120.1">
    <property type="nucleotide sequence ID" value="NZ_FOMB01000010.1"/>
</dbReference>
<dbReference type="Gene3D" id="2.60.120.10">
    <property type="entry name" value="Jelly Rolls"/>
    <property type="match status" value="1"/>
</dbReference>
<dbReference type="PANTHER" id="PTHR36440:SF1">
    <property type="entry name" value="PUTATIVE (AFU_ORTHOLOGUE AFUA_8G07350)-RELATED"/>
    <property type="match status" value="1"/>
</dbReference>
<dbReference type="InterPro" id="IPR013096">
    <property type="entry name" value="Cupin_2"/>
</dbReference>
<dbReference type="OrthoDB" id="9798709at2"/>
<dbReference type="InterPro" id="IPR053146">
    <property type="entry name" value="QDO-like"/>
</dbReference>
<evidence type="ECO:0000313" key="3">
    <source>
        <dbReference type="Proteomes" id="UP000182258"/>
    </source>
</evidence>
<dbReference type="InterPro" id="IPR014710">
    <property type="entry name" value="RmlC-like_jellyroll"/>
</dbReference>
<accession>A0A1I1LKF6</accession>
<evidence type="ECO:0000313" key="2">
    <source>
        <dbReference type="EMBL" id="SFC73509.1"/>
    </source>
</evidence>